<feature type="region of interest" description="Disordered" evidence="1">
    <location>
        <begin position="96"/>
        <end position="132"/>
    </location>
</feature>
<sequence>MPTRAERPCTTPGCPELTRRGGRCDRCRSRTDLSRGTVTERGYTGLHRSRFRAGVLAAHPVCRCALTVCPHHHAGPCPRRSVVADHWPLTRRQLVAQGKDPDNPSHGRGLCPSCHGRNTATDPRTRGGWNTP</sequence>
<evidence type="ECO:0000256" key="1">
    <source>
        <dbReference type="SAM" id="MobiDB-lite"/>
    </source>
</evidence>
<dbReference type="EMBL" id="VOBR01000026">
    <property type="protein sequence ID" value="TWP47476.1"/>
    <property type="molecule type" value="Genomic_DNA"/>
</dbReference>
<organism evidence="2 3">
    <name type="scientific">Lentzea tibetensis</name>
    <dbReference type="NCBI Taxonomy" id="2591470"/>
    <lineage>
        <taxon>Bacteria</taxon>
        <taxon>Bacillati</taxon>
        <taxon>Actinomycetota</taxon>
        <taxon>Actinomycetes</taxon>
        <taxon>Pseudonocardiales</taxon>
        <taxon>Pseudonocardiaceae</taxon>
        <taxon>Lentzea</taxon>
    </lineage>
</organism>
<dbReference type="Proteomes" id="UP000316639">
    <property type="component" value="Unassembled WGS sequence"/>
</dbReference>
<evidence type="ECO:0000313" key="3">
    <source>
        <dbReference type="Proteomes" id="UP000316639"/>
    </source>
</evidence>
<accession>A0A563EKB6</accession>
<gene>
    <name evidence="2" type="ORF">FKR81_32410</name>
</gene>
<proteinExistence type="predicted"/>
<evidence type="ECO:0000313" key="2">
    <source>
        <dbReference type="EMBL" id="TWP47476.1"/>
    </source>
</evidence>
<dbReference type="AlphaFoldDB" id="A0A563EKB6"/>
<comment type="caution">
    <text evidence="2">The sequence shown here is derived from an EMBL/GenBank/DDBJ whole genome shotgun (WGS) entry which is preliminary data.</text>
</comment>
<keyword evidence="3" id="KW-1185">Reference proteome</keyword>
<dbReference type="OrthoDB" id="3234360at2"/>
<reference evidence="2 3" key="1">
    <citation type="submission" date="2019-07" db="EMBL/GenBank/DDBJ databases">
        <title>Lentzea xizangensis sp. nov., isolated from Qinghai-Tibetan Plateau Soils.</title>
        <authorList>
            <person name="Huang J."/>
        </authorList>
    </citation>
    <scope>NUCLEOTIDE SEQUENCE [LARGE SCALE GENOMIC DNA]</scope>
    <source>
        <strain evidence="2 3">FXJ1.1311</strain>
    </source>
</reference>
<protein>
    <submittedName>
        <fullName evidence="2">Holin</fullName>
    </submittedName>
</protein>
<name>A0A563EKB6_9PSEU</name>
<feature type="compositionally biased region" description="Polar residues" evidence="1">
    <location>
        <begin position="116"/>
        <end position="132"/>
    </location>
</feature>